<dbReference type="AlphaFoldDB" id="A0A7I8KKJ7"/>
<dbReference type="GO" id="GO:0006970">
    <property type="term" value="P:response to osmotic stress"/>
    <property type="evidence" value="ECO:0007669"/>
    <property type="project" value="TreeGrafter"/>
</dbReference>
<organism evidence="2 3">
    <name type="scientific">Spirodela intermedia</name>
    <name type="common">Intermediate duckweed</name>
    <dbReference type="NCBI Taxonomy" id="51605"/>
    <lineage>
        <taxon>Eukaryota</taxon>
        <taxon>Viridiplantae</taxon>
        <taxon>Streptophyta</taxon>
        <taxon>Embryophyta</taxon>
        <taxon>Tracheophyta</taxon>
        <taxon>Spermatophyta</taxon>
        <taxon>Magnoliopsida</taxon>
        <taxon>Liliopsida</taxon>
        <taxon>Araceae</taxon>
        <taxon>Lemnoideae</taxon>
        <taxon>Spirodela</taxon>
    </lineage>
</organism>
<dbReference type="EMBL" id="LR746269">
    <property type="protein sequence ID" value="CAA7398313.1"/>
    <property type="molecule type" value="Genomic_DNA"/>
</dbReference>
<dbReference type="OrthoDB" id="780868at2759"/>
<sequence>MGEECGHLEPWLFRPALGEGCRFAEAFTRETETLTRALQMSFYGETGGGALLPPADSSSHGGGFASVAVAAAEILRRPAGKISKRKPRPSRRSTTTFLTADPVNFREVVQQVTGAHQSGGRRPVARLAAPPEGLPPTLDTSALWLEASSAASPSVSWGSLGSGLGAAVDSPLSLPFAEADSWWFDPNPVSDLSPRF</sequence>
<proteinExistence type="predicted"/>
<dbReference type="PANTHER" id="PTHR33179:SF9">
    <property type="entry name" value="OS01G0278000 PROTEIN"/>
    <property type="match status" value="1"/>
</dbReference>
<dbReference type="Proteomes" id="UP000663760">
    <property type="component" value="Chromosome 6"/>
</dbReference>
<evidence type="ECO:0000313" key="2">
    <source>
        <dbReference type="EMBL" id="CAA7398313.1"/>
    </source>
</evidence>
<dbReference type="GO" id="GO:0005634">
    <property type="term" value="C:nucleus"/>
    <property type="evidence" value="ECO:0007669"/>
    <property type="project" value="TreeGrafter"/>
</dbReference>
<evidence type="ECO:0000313" key="3">
    <source>
        <dbReference type="Proteomes" id="UP000663760"/>
    </source>
</evidence>
<dbReference type="InterPro" id="IPR039609">
    <property type="entry name" value="VQ_15/22"/>
</dbReference>
<accession>A0A7I8KKJ7</accession>
<dbReference type="Pfam" id="PF05678">
    <property type="entry name" value="VQ"/>
    <property type="match status" value="1"/>
</dbReference>
<feature type="domain" description="VQ" evidence="1">
    <location>
        <begin position="92"/>
        <end position="117"/>
    </location>
</feature>
<gene>
    <name evidence="2" type="ORF">SI8410_06008978</name>
</gene>
<dbReference type="GO" id="GO:0005516">
    <property type="term" value="F:calmodulin binding"/>
    <property type="evidence" value="ECO:0007669"/>
    <property type="project" value="TreeGrafter"/>
</dbReference>
<keyword evidence="3" id="KW-1185">Reference proteome</keyword>
<dbReference type="InterPro" id="IPR008889">
    <property type="entry name" value="VQ"/>
</dbReference>
<reference evidence="2" key="1">
    <citation type="submission" date="2020-02" db="EMBL/GenBank/DDBJ databases">
        <authorList>
            <person name="Scholz U."/>
            <person name="Mascher M."/>
            <person name="Fiebig A."/>
        </authorList>
    </citation>
    <scope>NUCLEOTIDE SEQUENCE</scope>
</reference>
<name>A0A7I8KKJ7_SPIIN</name>
<protein>
    <recommendedName>
        <fullName evidence="1">VQ domain-containing protein</fullName>
    </recommendedName>
</protein>
<dbReference type="PANTHER" id="PTHR33179">
    <property type="entry name" value="VQ MOTIF-CONTAINING PROTEIN"/>
    <property type="match status" value="1"/>
</dbReference>
<evidence type="ECO:0000259" key="1">
    <source>
        <dbReference type="Pfam" id="PF05678"/>
    </source>
</evidence>